<name>A0ABV2R5Q9_9HYPH</name>
<dbReference type="Proteomes" id="UP001549321">
    <property type="component" value="Unassembled WGS sequence"/>
</dbReference>
<accession>A0ABV2R5Q9</accession>
<comment type="caution">
    <text evidence="1">The sequence shown here is derived from an EMBL/GenBank/DDBJ whole genome shotgun (WGS) entry which is preliminary data.</text>
</comment>
<dbReference type="EMBL" id="JBEPSM010000005">
    <property type="protein sequence ID" value="MET4636570.1"/>
    <property type="molecule type" value="Genomic_DNA"/>
</dbReference>
<protein>
    <recommendedName>
        <fullName evidence="3">DUF1902 domain-containing protein</fullName>
    </recommendedName>
</protein>
<evidence type="ECO:0008006" key="3">
    <source>
        <dbReference type="Google" id="ProtNLM"/>
    </source>
</evidence>
<reference evidence="1 2" key="1">
    <citation type="submission" date="2024-06" db="EMBL/GenBank/DDBJ databases">
        <title>Sorghum-associated microbial communities from plants grown in Nebraska, USA.</title>
        <authorList>
            <person name="Schachtman D."/>
        </authorList>
    </citation>
    <scope>NUCLEOTIDE SEQUENCE [LARGE SCALE GENOMIC DNA]</scope>
    <source>
        <strain evidence="1 2">3207</strain>
    </source>
</reference>
<proteinExistence type="predicted"/>
<dbReference type="RefSeq" id="WP_354554260.1">
    <property type="nucleotide sequence ID" value="NZ_JBEPSM010000005.1"/>
</dbReference>
<gene>
    <name evidence="1" type="ORF">ABIE08_004533</name>
</gene>
<keyword evidence="2" id="KW-1185">Reference proteome</keyword>
<sequence length="63" mass="6810">MPADHEDDITVRLAVAGLDPESVEPAEMEALLREAITVIETLRTLVGIKAEVLLEDIEPEGNA</sequence>
<evidence type="ECO:0000313" key="1">
    <source>
        <dbReference type="EMBL" id="MET4636570.1"/>
    </source>
</evidence>
<evidence type="ECO:0000313" key="2">
    <source>
        <dbReference type="Proteomes" id="UP001549321"/>
    </source>
</evidence>
<organism evidence="1 2">
    <name type="scientific">Kaistia defluvii</name>
    <dbReference type="NCBI Taxonomy" id="410841"/>
    <lineage>
        <taxon>Bacteria</taxon>
        <taxon>Pseudomonadati</taxon>
        <taxon>Pseudomonadota</taxon>
        <taxon>Alphaproteobacteria</taxon>
        <taxon>Hyphomicrobiales</taxon>
        <taxon>Kaistiaceae</taxon>
        <taxon>Kaistia</taxon>
    </lineage>
</organism>